<feature type="domain" description="PH" evidence="1">
    <location>
        <begin position="236"/>
        <end position="350"/>
    </location>
</feature>
<evidence type="ECO:0000313" key="3">
    <source>
        <dbReference type="EMBL" id="KAJ9157469.1"/>
    </source>
</evidence>
<comment type="caution">
    <text evidence="3">The sequence shown here is derived from an EMBL/GenBank/DDBJ whole genome shotgun (WGS) entry which is preliminary data.</text>
</comment>
<keyword evidence="4" id="KW-1185">Reference proteome</keyword>
<accession>A0AA38S764</accession>
<feature type="domain" description="PH" evidence="2">
    <location>
        <begin position="358"/>
        <end position="468"/>
    </location>
</feature>
<sequence length="484" mass="55682">MDQYTVIADTPIQVHLLQGCCLEAERADRVAAGLDGLRAALSQHLHAHIIAVSEEIRRSARLLRELADRSQVHMARVPIVLDHLNVVLPCMSRTLRDINKYYDDKLFTREIRWRKMYHDMAKEAGGITLPQRFLLYNDLLGLLMQLLIRSPDFDFNRLDTLRAKILELRERRSIAPPTQVAGPLVRQEAMMMMSPVQDLKTHWAEQIFSLPLPSRTPFKSLKQSKVYPGPLFPSGQSNIPSDSKILFWRPFDNDHLSVTVLVNSQNDSPYVLIRTYDGGSSWLALRGAHELCITRSGSGLQLRRWSQSSRCPKPWAVLYFLTWEELVLFYCSFVALKARNPLTVQIHPKEFKLHGEKRLFQAQTIDDGYKHSLIVYQDEETRGIRLHAAVWEGELRQCPVWTAFVTHQAASPTWLTTRSKHRVWLNDVKLYVFCQKYREANMRRNRPGAFEIYFVAEEAAQRFREVFYPPGPSAASSEANGSPG</sequence>
<evidence type="ECO:0000259" key="1">
    <source>
        <dbReference type="Pfam" id="PF23074"/>
    </source>
</evidence>
<dbReference type="EMBL" id="JANBVO010000001">
    <property type="protein sequence ID" value="KAJ9157469.1"/>
    <property type="molecule type" value="Genomic_DNA"/>
</dbReference>
<proteinExistence type="predicted"/>
<name>A0AA38S764_9PEZI</name>
<protein>
    <submittedName>
        <fullName evidence="3">Uncharacterized protein</fullName>
    </submittedName>
</protein>
<dbReference type="Proteomes" id="UP001174694">
    <property type="component" value="Unassembled WGS sequence"/>
</dbReference>
<reference evidence="3" key="1">
    <citation type="submission" date="2022-07" db="EMBL/GenBank/DDBJ databases">
        <title>Fungi with potential for degradation of polypropylene.</title>
        <authorList>
            <person name="Gostincar C."/>
        </authorList>
    </citation>
    <scope>NUCLEOTIDE SEQUENCE</scope>
    <source>
        <strain evidence="3">EXF-13308</strain>
    </source>
</reference>
<dbReference type="InterPro" id="IPR057082">
    <property type="entry name" value="PH_C"/>
</dbReference>
<evidence type="ECO:0000259" key="2">
    <source>
        <dbReference type="Pfam" id="PF23076"/>
    </source>
</evidence>
<organism evidence="3 4">
    <name type="scientific">Pleurostoma richardsiae</name>
    <dbReference type="NCBI Taxonomy" id="41990"/>
    <lineage>
        <taxon>Eukaryota</taxon>
        <taxon>Fungi</taxon>
        <taxon>Dikarya</taxon>
        <taxon>Ascomycota</taxon>
        <taxon>Pezizomycotina</taxon>
        <taxon>Sordariomycetes</taxon>
        <taxon>Sordariomycetidae</taxon>
        <taxon>Calosphaeriales</taxon>
        <taxon>Pleurostomataceae</taxon>
        <taxon>Pleurostoma</taxon>
    </lineage>
</organism>
<gene>
    <name evidence="3" type="ORF">NKR23_g732</name>
</gene>
<dbReference type="Pfam" id="PF23074">
    <property type="entry name" value="PH_FT_N"/>
    <property type="match status" value="1"/>
</dbReference>
<dbReference type="AlphaFoldDB" id="A0AA38S764"/>
<dbReference type="Pfam" id="PF23076">
    <property type="entry name" value="PH_FT_C"/>
    <property type="match status" value="1"/>
</dbReference>
<dbReference type="InterPro" id="IPR057081">
    <property type="entry name" value="PH_N"/>
</dbReference>
<evidence type="ECO:0000313" key="4">
    <source>
        <dbReference type="Proteomes" id="UP001174694"/>
    </source>
</evidence>